<accession>A7IT93</accession>
<dbReference type="EMBL" id="DQ491001">
    <property type="protein sequence ID" value="ABT13567.1"/>
    <property type="molecule type" value="Genomic_DNA"/>
</dbReference>
<proteinExistence type="predicted"/>
<organismHost>
    <name type="scientific">Paramecium bursaria</name>
    <dbReference type="NCBI Taxonomy" id="74790"/>
</organismHost>
<organism evidence="1 2">
    <name type="scientific">Paramecium bursaria Chlorella virus MT325</name>
    <name type="common">PBCV-MT325</name>
    <dbReference type="NCBI Taxonomy" id="346932"/>
    <lineage>
        <taxon>Viruses</taxon>
        <taxon>Varidnaviria</taxon>
        <taxon>Bamfordvirae</taxon>
        <taxon>Nucleocytoviricota</taxon>
        <taxon>Megaviricetes</taxon>
        <taxon>Algavirales</taxon>
        <taxon>Phycodnaviridae</taxon>
        <taxon>Chlorovirus</taxon>
        <taxon>Chlorovirus conductrix</taxon>
        <taxon>Paramecium bursaria Chlorella virus A1</taxon>
    </lineage>
</organism>
<evidence type="ECO:0000313" key="1">
    <source>
        <dbReference type="EMBL" id="ABT13567.1"/>
    </source>
</evidence>
<dbReference type="Proteomes" id="UP000246715">
    <property type="component" value="Segment"/>
</dbReference>
<name>A7IT93_PBCVM</name>
<sequence length="84" mass="9563">MFATLIPISYDLGQSYSSNDSAFSFMWTRDTLEPSIALILTPVGSNVIDTSCRISLRVSKRDLMTLPWTVRMWKRGLLSVEDIF</sequence>
<reference evidence="1 2" key="1">
    <citation type="journal article" date="2007" name="Virology">
        <title>Sequence and annotation of the 314-kb MT325 and the 321-kb FR483 viruses that infect Chlorella Pbi.</title>
        <authorList>
            <person name="Fitzgerald L.A."/>
            <person name="Graves M.V."/>
            <person name="Li X."/>
            <person name="Feldblyum T."/>
            <person name="Hartigan J."/>
            <person name="Van Etten J.L."/>
        </authorList>
    </citation>
    <scope>NUCLEOTIDE SEQUENCE [LARGE SCALE GENOMIC DNA]</scope>
    <source>
        <strain evidence="1 2">MT325</strain>
    </source>
</reference>
<protein>
    <submittedName>
        <fullName evidence="1">Uncharacterized protein m013L</fullName>
    </submittedName>
</protein>
<evidence type="ECO:0000313" key="2">
    <source>
        <dbReference type="Proteomes" id="UP000246715"/>
    </source>
</evidence>
<gene>
    <name evidence="1" type="primary">m013L</name>
    <name evidence="1" type="ORF">MT325_m013L</name>
</gene>